<evidence type="ECO:0000256" key="1">
    <source>
        <dbReference type="SAM" id="SignalP"/>
    </source>
</evidence>
<proteinExistence type="predicted"/>
<dbReference type="RefSeq" id="WP_146573068.1">
    <property type="nucleotide sequence ID" value="NZ_CP042306.1"/>
</dbReference>
<dbReference type="KEGG" id="spai:FPZ24_14260"/>
<gene>
    <name evidence="2" type="ORF">FPZ24_14260</name>
</gene>
<feature type="chain" id="PRO_5022823102" evidence="1">
    <location>
        <begin position="19"/>
        <end position="266"/>
    </location>
</feature>
<accession>A0A5B8LN41</accession>
<sequence>MIARFILPLLLLAAAAPAAPGRDVAGNRMLALVAVKGPAWFAAKEGERSALRCTPDRRRCMRVVQADKDWAVEIYDGVPTKPEPAVRIAITGEAEPYYVAPWQHIVEEANGHWLVGALTTQTTGYSGGGASNETLTLYDLAPGANADPPEVLNTLIGGSVMIHACFSERDMKQRAGACHDLYEFTCALTLDPATRSGRPRFRLATKARTYPGSLIRADDNTPKRMTKRNLAWARDPACSYTRTLAWNGTTYAPDRPVPECSDYLTL</sequence>
<dbReference type="EMBL" id="CP042306">
    <property type="protein sequence ID" value="QDZ08490.1"/>
    <property type="molecule type" value="Genomic_DNA"/>
</dbReference>
<organism evidence="2 3">
    <name type="scientific">Sphingomonas panacisoli</name>
    <dbReference type="NCBI Taxonomy" id="1813879"/>
    <lineage>
        <taxon>Bacteria</taxon>
        <taxon>Pseudomonadati</taxon>
        <taxon>Pseudomonadota</taxon>
        <taxon>Alphaproteobacteria</taxon>
        <taxon>Sphingomonadales</taxon>
        <taxon>Sphingomonadaceae</taxon>
        <taxon>Sphingomonas</taxon>
    </lineage>
</organism>
<protein>
    <submittedName>
        <fullName evidence="2">Uncharacterized protein</fullName>
    </submittedName>
</protein>
<feature type="signal peptide" evidence="1">
    <location>
        <begin position="1"/>
        <end position="18"/>
    </location>
</feature>
<keyword evidence="3" id="KW-1185">Reference proteome</keyword>
<dbReference type="Proteomes" id="UP000315673">
    <property type="component" value="Chromosome"/>
</dbReference>
<keyword evidence="1" id="KW-0732">Signal</keyword>
<reference evidence="2 3" key="1">
    <citation type="submission" date="2019-07" db="EMBL/GenBank/DDBJ databases">
        <title>Full genome sequence of Sphingomonas sp. 4R-6-7(HKS19).</title>
        <authorList>
            <person name="Im W.-T."/>
        </authorList>
    </citation>
    <scope>NUCLEOTIDE SEQUENCE [LARGE SCALE GENOMIC DNA]</scope>
    <source>
        <strain evidence="2 3">HKS19</strain>
    </source>
</reference>
<dbReference type="OrthoDB" id="8653499at2"/>
<dbReference type="AlphaFoldDB" id="A0A5B8LN41"/>
<evidence type="ECO:0000313" key="3">
    <source>
        <dbReference type="Proteomes" id="UP000315673"/>
    </source>
</evidence>
<evidence type="ECO:0000313" key="2">
    <source>
        <dbReference type="EMBL" id="QDZ08490.1"/>
    </source>
</evidence>
<name>A0A5B8LN41_9SPHN</name>